<proteinExistence type="inferred from homology"/>
<dbReference type="InterPro" id="IPR045851">
    <property type="entry name" value="AMP-bd_C_sf"/>
</dbReference>
<feature type="domain" description="AMP-dependent synthetase/ligase" evidence="3">
    <location>
        <begin position="3"/>
        <end position="361"/>
    </location>
</feature>
<evidence type="ECO:0008006" key="7">
    <source>
        <dbReference type="Google" id="ProtNLM"/>
    </source>
</evidence>
<evidence type="ECO:0000313" key="6">
    <source>
        <dbReference type="Proteomes" id="UP000062912"/>
    </source>
</evidence>
<feature type="domain" description="AMP-binding enzyme C-terminal" evidence="4">
    <location>
        <begin position="423"/>
        <end position="500"/>
    </location>
</feature>
<dbReference type="Pfam" id="PF13193">
    <property type="entry name" value="AMP-binding_C"/>
    <property type="match status" value="1"/>
</dbReference>
<dbReference type="Pfam" id="PF00501">
    <property type="entry name" value="AMP-binding"/>
    <property type="match status" value="1"/>
</dbReference>
<dbReference type="InterPro" id="IPR000873">
    <property type="entry name" value="AMP-dep_synth/lig_dom"/>
</dbReference>
<dbReference type="PANTHER" id="PTHR43201:SF5">
    <property type="entry name" value="MEDIUM-CHAIN ACYL-COA LIGASE ACSF2, MITOCHONDRIAL"/>
    <property type="match status" value="1"/>
</dbReference>
<dbReference type="PROSITE" id="PS00455">
    <property type="entry name" value="AMP_BINDING"/>
    <property type="match status" value="1"/>
</dbReference>
<dbReference type="InterPro" id="IPR042099">
    <property type="entry name" value="ANL_N_sf"/>
</dbReference>
<dbReference type="Proteomes" id="UP000062912">
    <property type="component" value="Unassembled WGS sequence"/>
</dbReference>
<comment type="similarity">
    <text evidence="1">Belongs to the ATP-dependent AMP-binding enzyme family.</text>
</comment>
<dbReference type="GO" id="GO:0031956">
    <property type="term" value="F:medium-chain fatty acid-CoA ligase activity"/>
    <property type="evidence" value="ECO:0007669"/>
    <property type="project" value="TreeGrafter"/>
</dbReference>
<dbReference type="AlphaFoldDB" id="A0A132EA12"/>
<keyword evidence="2" id="KW-0436">Ligase</keyword>
<evidence type="ECO:0000259" key="3">
    <source>
        <dbReference type="Pfam" id="PF00501"/>
    </source>
</evidence>
<protein>
    <recommendedName>
        <fullName evidence="7">ATP-dependent acyl-CoA ligase</fullName>
    </recommendedName>
</protein>
<evidence type="ECO:0000313" key="5">
    <source>
        <dbReference type="EMBL" id="KWF22787.1"/>
    </source>
</evidence>
<dbReference type="GO" id="GO:0006631">
    <property type="term" value="P:fatty acid metabolic process"/>
    <property type="evidence" value="ECO:0007669"/>
    <property type="project" value="TreeGrafter"/>
</dbReference>
<dbReference type="InterPro" id="IPR025110">
    <property type="entry name" value="AMP-bd_C"/>
</dbReference>
<comment type="caution">
    <text evidence="5">The sequence shown here is derived from an EMBL/GenBank/DDBJ whole genome shotgun (WGS) entry which is preliminary data.</text>
</comment>
<sequence length="530" mass="58577">MLEKQAIERGRSPFLRWTHDEAPVDFLTVNARTNQVAHGLRAWGIEKGDRIVFFMGNSLSHVYCWFACAKLGAVDVPINESLMGGFLAHQVNLCRAAVAIVDERLVERLASIGDDLDYLRRVVVVGDPAQARAMFPDREVVSLDEVTSTNVGNPQRVVVPSDPSTIMFTSGTTGPSKGVLLPHGALHINAEQIVTLYGLTQDDVFMSPFPLFHGSGRQNSLYPMLLVGGLCTLYPKFSGTRFLERAKASNATITMFHGSMLQMIADQPPSSDDRAHRLRAAICIPLPYTLQETFQARFGIHALKEAIGMTETSLPIIPPPGLTPPQGYAGCLISEWYDACVADPETDEPVPDGTMGELLIRPKFPWTTMIAYENMPAETVSANRNLWFHTGDGVRRTADGWYGFVDRIKDSIRRRGENISSFEVEYQLLMHPAVSECAVISVRTSNEMKDEEVKACIVCRDGMRLDAVELVAWCEKKLPHFAVPRYVEFLDALPKTPTGKTQKNKLRADALNERTWDRVAAALVAGAAAS</sequence>
<dbReference type="EMBL" id="LPJR01000067">
    <property type="protein sequence ID" value="KWF22787.1"/>
    <property type="molecule type" value="Genomic_DNA"/>
</dbReference>
<dbReference type="Gene3D" id="3.30.300.30">
    <property type="match status" value="1"/>
</dbReference>
<organism evidence="5 6">
    <name type="scientific">Burkholderia pseudomultivorans</name>
    <dbReference type="NCBI Taxonomy" id="1207504"/>
    <lineage>
        <taxon>Bacteria</taxon>
        <taxon>Pseudomonadati</taxon>
        <taxon>Pseudomonadota</taxon>
        <taxon>Betaproteobacteria</taxon>
        <taxon>Burkholderiales</taxon>
        <taxon>Burkholderiaceae</taxon>
        <taxon>Burkholderia</taxon>
        <taxon>Burkholderia cepacia complex</taxon>
    </lineage>
</organism>
<evidence type="ECO:0000256" key="1">
    <source>
        <dbReference type="ARBA" id="ARBA00006432"/>
    </source>
</evidence>
<evidence type="ECO:0000256" key="2">
    <source>
        <dbReference type="ARBA" id="ARBA00022598"/>
    </source>
</evidence>
<dbReference type="InterPro" id="IPR020845">
    <property type="entry name" value="AMP-binding_CS"/>
</dbReference>
<dbReference type="Gene3D" id="3.40.50.12780">
    <property type="entry name" value="N-terminal domain of ligase-like"/>
    <property type="match status" value="1"/>
</dbReference>
<dbReference type="PANTHER" id="PTHR43201">
    <property type="entry name" value="ACYL-COA SYNTHETASE"/>
    <property type="match status" value="1"/>
</dbReference>
<evidence type="ECO:0000259" key="4">
    <source>
        <dbReference type="Pfam" id="PF13193"/>
    </source>
</evidence>
<gene>
    <name evidence="5" type="ORF">WT56_01180</name>
</gene>
<name>A0A132EA12_9BURK</name>
<accession>A0A132EA12</accession>
<reference evidence="5 6" key="1">
    <citation type="submission" date="2015-11" db="EMBL/GenBank/DDBJ databases">
        <title>Expanding the genomic diversity of Burkholderia species for the development of highly accurate diagnostics.</title>
        <authorList>
            <person name="Sahl J."/>
            <person name="Keim P."/>
            <person name="Wagner D."/>
        </authorList>
    </citation>
    <scope>NUCLEOTIDE SEQUENCE [LARGE SCALE GENOMIC DNA]</scope>
    <source>
        <strain evidence="5 6">MSMB368WGS</strain>
    </source>
</reference>
<dbReference type="SUPFAM" id="SSF56801">
    <property type="entry name" value="Acetyl-CoA synthetase-like"/>
    <property type="match status" value="1"/>
</dbReference>